<dbReference type="KEGG" id="mrtj:KHC33_10040"/>
<keyword evidence="1" id="KW-0328">Glycosyltransferase</keyword>
<dbReference type="Proteomes" id="UP000680656">
    <property type="component" value="Chromosome"/>
</dbReference>
<dbReference type="GeneID" id="65097526"/>
<evidence type="ECO:0000313" key="1">
    <source>
        <dbReference type="EMBL" id="QVV87699.1"/>
    </source>
</evidence>
<keyword evidence="1" id="KW-0808">Transferase</keyword>
<gene>
    <name evidence="1" type="ORF">KHC33_10040</name>
</gene>
<keyword evidence="2" id="KW-1185">Reference proteome</keyword>
<dbReference type="EMBL" id="CP075546">
    <property type="protein sequence ID" value="QVV87699.1"/>
    <property type="molecule type" value="Genomic_DNA"/>
</dbReference>
<organism evidence="1 2">
    <name type="scientific">Methanospirillum purgamenti</name>
    <dbReference type="NCBI Taxonomy" id="2834276"/>
    <lineage>
        <taxon>Archaea</taxon>
        <taxon>Methanobacteriati</taxon>
        <taxon>Methanobacteriota</taxon>
        <taxon>Stenosarchaea group</taxon>
        <taxon>Methanomicrobia</taxon>
        <taxon>Methanomicrobiales</taxon>
        <taxon>Methanospirillaceae</taxon>
        <taxon>Methanospirillum</taxon>
    </lineage>
</organism>
<sequence>MIPEISRTERAQLAMTLEVCAWNKPGNIDRCHDYPDTKLQHFLASVIFCRPVLEKAEQNIGSIGTLIKEATILTGRHKGGNTHFGAFILLIPLLMGGTIQEAYRLVKESTIDDALEFYDAFAHTAVRVRESDELDINDPQAKEELKSRGMTFFDVMKYSSPHDLVAKEIISGFPLTRYTADLLFSSHNDKCQISQVFLTLLSEYPDTFIAKKFGSHASEKVRDMAIMVKKGSMTLEELDNYCLMNGYNPGSLADIMISGIYIALGEGWQWDHDCIQ</sequence>
<name>A0A8E7AYT5_9EURY</name>
<proteinExistence type="predicted"/>
<accession>A0A8E7AYT5</accession>
<evidence type="ECO:0000313" key="2">
    <source>
        <dbReference type="Proteomes" id="UP000680656"/>
    </source>
</evidence>
<reference evidence="1 2" key="1">
    <citation type="submission" date="2021-05" db="EMBL/GenBank/DDBJ databases">
        <title>A novel Methanospirillum isolate from a pyrite-forming mixed culture.</title>
        <authorList>
            <person name="Bunk B."/>
            <person name="Sproer C."/>
            <person name="Spring S."/>
            <person name="Pester M."/>
        </authorList>
    </citation>
    <scope>NUCLEOTIDE SEQUENCE [LARGE SCALE GENOMIC DNA]</scope>
    <source>
        <strain evidence="1 2">J.3.6.1-F.2.7.3</strain>
    </source>
</reference>
<dbReference type="InterPro" id="IPR002736">
    <property type="entry name" value="CitG"/>
</dbReference>
<dbReference type="GO" id="GO:0046917">
    <property type="term" value="F:triphosphoribosyl-dephospho-CoA synthase activity"/>
    <property type="evidence" value="ECO:0007669"/>
    <property type="project" value="UniProtKB-EC"/>
</dbReference>
<protein>
    <submittedName>
        <fullName evidence="1">Triphosphoribosyl-dephospho-CoA synthase</fullName>
        <ecNumber evidence="1">2.4.2.52</ecNumber>
    </submittedName>
</protein>
<dbReference type="GO" id="GO:0016757">
    <property type="term" value="F:glycosyltransferase activity"/>
    <property type="evidence" value="ECO:0007669"/>
    <property type="project" value="UniProtKB-KW"/>
</dbReference>
<dbReference type="Gene3D" id="1.10.4200.10">
    <property type="entry name" value="Triphosphoribosyl-dephospho-CoA protein"/>
    <property type="match status" value="1"/>
</dbReference>
<dbReference type="Pfam" id="PF01874">
    <property type="entry name" value="CitG"/>
    <property type="match status" value="1"/>
</dbReference>
<dbReference type="PANTHER" id="PTHR42280">
    <property type="entry name" value="CITG FAMILY PROTEIN"/>
    <property type="match status" value="1"/>
</dbReference>
<dbReference type="AlphaFoldDB" id="A0A8E7AYT5"/>
<dbReference type="EC" id="2.4.2.52" evidence="1"/>
<dbReference type="RefSeq" id="WP_214418519.1">
    <property type="nucleotide sequence ID" value="NZ_CP075546.1"/>
</dbReference>
<dbReference type="GO" id="GO:0005524">
    <property type="term" value="F:ATP binding"/>
    <property type="evidence" value="ECO:0007669"/>
    <property type="project" value="InterPro"/>
</dbReference>
<dbReference type="PANTHER" id="PTHR42280:SF1">
    <property type="entry name" value="CITG FAMILY PROTEIN"/>
    <property type="match status" value="1"/>
</dbReference>